<keyword evidence="1" id="KW-0614">Plasmid</keyword>
<evidence type="ECO:0000313" key="1">
    <source>
        <dbReference type="EMBL" id="AVI43823.1"/>
    </source>
</evidence>
<proteinExistence type="predicted"/>
<organism evidence="1">
    <name type="scientific">Klebsiella pneumoniae</name>
    <dbReference type="NCBI Taxonomy" id="573"/>
    <lineage>
        <taxon>Bacteria</taxon>
        <taxon>Pseudomonadati</taxon>
        <taxon>Pseudomonadota</taxon>
        <taxon>Gammaproteobacteria</taxon>
        <taxon>Enterobacterales</taxon>
        <taxon>Enterobacteriaceae</taxon>
        <taxon>Klebsiella/Raoultella group</taxon>
        <taxon>Klebsiella</taxon>
        <taxon>Klebsiella pneumoniae complex</taxon>
    </lineage>
</organism>
<name>A0A2P1BQ05_KLEPN</name>
<geneLocation type="plasmid" evidence="1">
    <name>pUJ-84KPC</name>
</geneLocation>
<sequence length="81" mass="8547">MRVSVPACGVPARGRYFSSRDVDTAPFAVTSGDMTPESSESGINLRCGDICAQNARMTTGFTAPAEGEKIETIIELTPYGS</sequence>
<accession>A0A2P1BQ05</accession>
<dbReference type="AlphaFoldDB" id="A0A2P1BQ05"/>
<dbReference type="EMBL" id="MG700550">
    <property type="protein sequence ID" value="AVI43823.1"/>
    <property type="molecule type" value="Genomic_DNA"/>
</dbReference>
<protein>
    <submittedName>
        <fullName evidence="1">Uncharacterized protein</fullName>
    </submittedName>
</protein>
<reference evidence="1" key="1">
    <citation type="submission" date="2017-12" db="EMBL/GenBank/DDBJ databases">
        <title>Insights into the successfully spreading KPC-encoding IncII plasmids.</title>
        <authorList>
            <person name="Brandt C."/>
            <person name="Pletz M.W."/>
            <person name="Makarewicz O."/>
        </authorList>
    </citation>
    <scope>NUCLEOTIDE SEQUENCE</scope>
    <source>
        <strain evidence="1">St015788/2</strain>
        <plasmid evidence="1">pUJ-84KPC</plasmid>
    </source>
</reference>